<sequence>MSGASPISSTSGRSLPLRFQNAWPSVARERQQTREVHASFAQTRSPPAAQASRGYESSKPRYNAASVPLTPTFPSVTSGILDLPTPSRGRQEGGYSPQLASPQMIMGRSTAVKEGKEQGVAHPRTGSRHGLTATISSGKDVSQVSSPMPIRHTRGMEMSTLDVPISETLHSMWGKTPAQTQDTPLDRTQLGRSGLPPMGVAPSTPSSAQGTGAGDLATRVNAETSIRLRDQQITALLQKNTELSRAALQPSTDPAV</sequence>
<feature type="region of interest" description="Disordered" evidence="1">
    <location>
        <begin position="25"/>
        <end position="70"/>
    </location>
</feature>
<feature type="non-terminal residue" evidence="2">
    <location>
        <position position="256"/>
    </location>
</feature>
<dbReference type="EMBL" id="BDIP01000898">
    <property type="protein sequence ID" value="GIQ83024.1"/>
    <property type="molecule type" value="Genomic_DNA"/>
</dbReference>
<evidence type="ECO:0000313" key="2">
    <source>
        <dbReference type="EMBL" id="GIQ83024.1"/>
    </source>
</evidence>
<dbReference type="AlphaFoldDB" id="A0A9K3GGF9"/>
<accession>A0A9K3GGF9</accession>
<keyword evidence="3" id="KW-1185">Reference proteome</keyword>
<reference evidence="2 3" key="1">
    <citation type="journal article" date="2018" name="PLoS ONE">
        <title>The draft genome of Kipferlia bialata reveals reductive genome evolution in fornicate parasites.</title>
        <authorList>
            <person name="Tanifuji G."/>
            <person name="Takabayashi S."/>
            <person name="Kume K."/>
            <person name="Takagi M."/>
            <person name="Nakayama T."/>
            <person name="Kamikawa R."/>
            <person name="Inagaki Y."/>
            <person name="Hashimoto T."/>
        </authorList>
    </citation>
    <scope>NUCLEOTIDE SEQUENCE [LARGE SCALE GENOMIC DNA]</scope>
    <source>
        <strain evidence="2">NY0173</strain>
    </source>
</reference>
<protein>
    <submittedName>
        <fullName evidence="2">Uncharacterized protein</fullName>
    </submittedName>
</protein>
<evidence type="ECO:0000313" key="3">
    <source>
        <dbReference type="Proteomes" id="UP000265618"/>
    </source>
</evidence>
<dbReference type="Proteomes" id="UP000265618">
    <property type="component" value="Unassembled WGS sequence"/>
</dbReference>
<comment type="caution">
    <text evidence="2">The sequence shown here is derived from an EMBL/GenBank/DDBJ whole genome shotgun (WGS) entry which is preliminary data.</text>
</comment>
<feature type="region of interest" description="Disordered" evidence="1">
    <location>
        <begin position="111"/>
        <end position="147"/>
    </location>
</feature>
<gene>
    <name evidence="2" type="ORF">KIPB_004269</name>
</gene>
<organism evidence="2 3">
    <name type="scientific">Kipferlia bialata</name>
    <dbReference type="NCBI Taxonomy" id="797122"/>
    <lineage>
        <taxon>Eukaryota</taxon>
        <taxon>Metamonada</taxon>
        <taxon>Carpediemonas-like organisms</taxon>
        <taxon>Kipferlia</taxon>
    </lineage>
</organism>
<proteinExistence type="predicted"/>
<feature type="compositionally biased region" description="Basic and acidic residues" evidence="1">
    <location>
        <begin position="27"/>
        <end position="37"/>
    </location>
</feature>
<feature type="compositionally biased region" description="Polar residues" evidence="1">
    <location>
        <begin position="133"/>
        <end position="146"/>
    </location>
</feature>
<feature type="region of interest" description="Disordered" evidence="1">
    <location>
        <begin position="176"/>
        <end position="218"/>
    </location>
</feature>
<evidence type="ECO:0000256" key="1">
    <source>
        <dbReference type="SAM" id="MobiDB-lite"/>
    </source>
</evidence>
<name>A0A9K3GGF9_9EUKA</name>